<keyword evidence="1" id="KW-1133">Transmembrane helix</keyword>
<evidence type="ECO:0000313" key="3">
    <source>
        <dbReference type="Proteomes" id="UP001489509"/>
    </source>
</evidence>
<feature type="transmembrane region" description="Helical" evidence="1">
    <location>
        <begin position="40"/>
        <end position="60"/>
    </location>
</feature>
<keyword evidence="3" id="KW-1185">Reference proteome</keyword>
<evidence type="ECO:0000256" key="1">
    <source>
        <dbReference type="SAM" id="Phobius"/>
    </source>
</evidence>
<feature type="transmembrane region" description="Helical" evidence="1">
    <location>
        <begin position="66"/>
        <end position="88"/>
    </location>
</feature>
<keyword evidence="1" id="KW-0812">Transmembrane</keyword>
<dbReference type="EMBL" id="JBBMFD010000003">
    <property type="protein sequence ID" value="MEQ2439856.1"/>
    <property type="molecule type" value="Genomic_DNA"/>
</dbReference>
<keyword evidence="1" id="KW-0472">Membrane</keyword>
<organism evidence="2 3">
    <name type="scientific">Solibaculum intestinale</name>
    <dbReference type="NCBI Taxonomy" id="3133165"/>
    <lineage>
        <taxon>Bacteria</taxon>
        <taxon>Bacillati</taxon>
        <taxon>Bacillota</taxon>
        <taxon>Clostridia</taxon>
        <taxon>Eubacteriales</taxon>
        <taxon>Oscillospiraceae</taxon>
        <taxon>Solibaculum</taxon>
    </lineage>
</organism>
<proteinExistence type="predicted"/>
<protein>
    <submittedName>
        <fullName evidence="2">YcxB family protein</fullName>
    </submittedName>
</protein>
<gene>
    <name evidence="2" type="ORF">WMO26_03335</name>
</gene>
<name>A0ABV1E005_9FIRM</name>
<dbReference type="Proteomes" id="UP001489509">
    <property type="component" value="Unassembled WGS sequence"/>
</dbReference>
<evidence type="ECO:0000313" key="2">
    <source>
        <dbReference type="EMBL" id="MEQ2439856.1"/>
    </source>
</evidence>
<sequence>MDEQKNGALFSASFLPTPEDYIEARLLRAQLRYSGTMSRMTKLAGAVLLVGGVAVLLFLAKTSTVAFLLADFLILLGMALFFLTDAVLPMLERRRAKKSYESSNVLKDSRLIEIFPSCFTVKTATLEGTYPFTGLQEIIEGEHTFVLGMDENCIWYLPKRFLEETQIEMLRRLLVEARGDCYTRVYLSAQEKKTKN</sequence>
<comment type="caution">
    <text evidence="2">The sequence shown here is derived from an EMBL/GenBank/DDBJ whole genome shotgun (WGS) entry which is preliminary data.</text>
</comment>
<dbReference type="RefSeq" id="WP_349218122.1">
    <property type="nucleotide sequence ID" value="NZ_JBBMFD010000003.1"/>
</dbReference>
<reference evidence="2 3" key="1">
    <citation type="submission" date="2024-03" db="EMBL/GenBank/DDBJ databases">
        <title>Human intestinal bacterial collection.</title>
        <authorList>
            <person name="Pauvert C."/>
            <person name="Hitch T.C.A."/>
            <person name="Clavel T."/>
        </authorList>
    </citation>
    <scope>NUCLEOTIDE SEQUENCE [LARGE SCALE GENOMIC DNA]</scope>
    <source>
        <strain evidence="2 3">CLA-JM-H44</strain>
    </source>
</reference>
<accession>A0ABV1E005</accession>